<gene>
    <name evidence="1" type="ORF">BDCR2A_00599</name>
</gene>
<dbReference type="AlphaFoldDB" id="W6TZV7"/>
<dbReference type="Proteomes" id="UP000019148">
    <property type="component" value="Unassembled WGS sequence"/>
</dbReference>
<organism evidence="1 2">
    <name type="scientific">Borrelia duttonii CR2A</name>
    <dbReference type="NCBI Taxonomy" id="1432657"/>
    <lineage>
        <taxon>Bacteria</taxon>
        <taxon>Pseudomonadati</taxon>
        <taxon>Spirochaetota</taxon>
        <taxon>Spirochaetia</taxon>
        <taxon>Spirochaetales</taxon>
        <taxon>Borreliaceae</taxon>
        <taxon>Borrelia</taxon>
    </lineage>
</organism>
<comment type="caution">
    <text evidence="1">The sequence shown here is derived from an EMBL/GenBank/DDBJ whole genome shotgun (WGS) entry which is preliminary data.</text>
</comment>
<dbReference type="Gene3D" id="1.10.3370.10">
    <property type="entry name" value="SecY subunit domain"/>
    <property type="match status" value="1"/>
</dbReference>
<evidence type="ECO:0000313" key="2">
    <source>
        <dbReference type="Proteomes" id="UP000019148"/>
    </source>
</evidence>
<sequence>MIAIIPFLVQNIFRFPYDVSRIMGSSSLLIMVGVALDTLIQIDAYLKTQGLSRGSGKKYAFLQKI</sequence>
<evidence type="ECO:0000313" key="1">
    <source>
        <dbReference type="EMBL" id="ETZ18626.1"/>
    </source>
</evidence>
<dbReference type="EMBL" id="AZIT01000001">
    <property type="protein sequence ID" value="ETZ18626.1"/>
    <property type="molecule type" value="Genomic_DNA"/>
</dbReference>
<proteinExistence type="predicted"/>
<accession>W6TZV7</accession>
<protein>
    <submittedName>
        <fullName evidence="1">Protein translocase subunit secY</fullName>
    </submittedName>
</protein>
<name>W6TZV7_9SPIR</name>
<dbReference type="InterPro" id="IPR023201">
    <property type="entry name" value="SecY_dom_sf"/>
</dbReference>
<reference evidence="1 2" key="1">
    <citation type="submission" date="2013-12" db="EMBL/GenBank/DDBJ databases">
        <title>Comparative genomics of relapsing fever spirochetes.</title>
        <authorList>
            <person name="Schwan T.G."/>
            <person name="Raffel S.J."/>
            <person name="Porcella S.F."/>
        </authorList>
    </citation>
    <scope>NUCLEOTIDE SEQUENCE [LARGE SCALE GENOMIC DNA]</scope>
    <source>
        <strain evidence="1 2">CR2A</strain>
    </source>
</reference>
<dbReference type="PATRIC" id="fig|1432657.3.peg.593"/>